<dbReference type="GO" id="GO:0030170">
    <property type="term" value="F:pyridoxal phosphate binding"/>
    <property type="evidence" value="ECO:0007669"/>
    <property type="project" value="UniProtKB-UniRule"/>
</dbReference>
<evidence type="ECO:0000313" key="11">
    <source>
        <dbReference type="EMBL" id="SNS55577.1"/>
    </source>
</evidence>
<dbReference type="CDD" id="cd00430">
    <property type="entry name" value="PLPDE_III_AR"/>
    <property type="match status" value="1"/>
</dbReference>
<dbReference type="RefSeq" id="WP_089219477.1">
    <property type="nucleotide sequence ID" value="NZ_FZOS01000009.1"/>
</dbReference>
<dbReference type="GO" id="GO:0008784">
    <property type="term" value="F:alanine racemase activity"/>
    <property type="evidence" value="ECO:0007669"/>
    <property type="project" value="UniProtKB-UniRule"/>
</dbReference>
<evidence type="ECO:0000256" key="7">
    <source>
        <dbReference type="HAMAP-Rule" id="MF_01201"/>
    </source>
</evidence>
<dbReference type="SUPFAM" id="SSF50621">
    <property type="entry name" value="Alanine racemase C-terminal domain-like"/>
    <property type="match status" value="1"/>
</dbReference>
<comment type="function">
    <text evidence="7">Catalyzes the interconversion of L-alanine and D-alanine. May also act on other amino acids.</text>
</comment>
<name>A0A239FFK2_9SPHN</name>
<feature type="domain" description="Alanine racemase C-terminal" evidence="10">
    <location>
        <begin position="245"/>
        <end position="371"/>
    </location>
</feature>
<evidence type="ECO:0000256" key="6">
    <source>
        <dbReference type="ARBA" id="ARBA00023235"/>
    </source>
</evidence>
<comment type="similarity">
    <text evidence="3 7">Belongs to the alanine racemase family.</text>
</comment>
<evidence type="ECO:0000256" key="4">
    <source>
        <dbReference type="ARBA" id="ARBA00013089"/>
    </source>
</evidence>
<dbReference type="Proteomes" id="UP000198281">
    <property type="component" value="Unassembled WGS sequence"/>
</dbReference>
<dbReference type="Pfam" id="PF00842">
    <property type="entry name" value="Ala_racemase_C"/>
    <property type="match status" value="1"/>
</dbReference>
<dbReference type="HAMAP" id="MF_01201">
    <property type="entry name" value="Ala_racemase"/>
    <property type="match status" value="1"/>
</dbReference>
<dbReference type="SMART" id="SM01005">
    <property type="entry name" value="Ala_racemase_C"/>
    <property type="match status" value="1"/>
</dbReference>
<evidence type="ECO:0000256" key="3">
    <source>
        <dbReference type="ARBA" id="ARBA00007880"/>
    </source>
</evidence>
<keyword evidence="5 7" id="KW-0663">Pyridoxal phosphate</keyword>
<keyword evidence="6 7" id="KW-0413">Isomerase</keyword>
<evidence type="ECO:0000256" key="5">
    <source>
        <dbReference type="ARBA" id="ARBA00022898"/>
    </source>
</evidence>
<dbReference type="PRINTS" id="PR00992">
    <property type="entry name" value="ALARACEMASE"/>
</dbReference>
<dbReference type="InterPro" id="IPR029066">
    <property type="entry name" value="PLP-binding_barrel"/>
</dbReference>
<feature type="modified residue" description="N6-(pyridoxal phosphate)lysine" evidence="7 8">
    <location>
        <position position="45"/>
    </location>
</feature>
<dbReference type="EC" id="5.1.1.1" evidence="4 7"/>
<evidence type="ECO:0000256" key="8">
    <source>
        <dbReference type="PIRSR" id="PIRSR600821-50"/>
    </source>
</evidence>
<comment type="cofactor">
    <cofactor evidence="2 7 8">
        <name>pyridoxal 5'-phosphate</name>
        <dbReference type="ChEBI" id="CHEBI:597326"/>
    </cofactor>
</comment>
<dbReference type="InterPro" id="IPR001608">
    <property type="entry name" value="Ala_racemase_N"/>
</dbReference>
<dbReference type="InterPro" id="IPR011079">
    <property type="entry name" value="Ala_racemase_C"/>
</dbReference>
<dbReference type="UniPathway" id="UPA00042">
    <property type="reaction ID" value="UER00497"/>
</dbReference>
<organism evidence="11 12">
    <name type="scientific">Edaphosphingomonas laterariae</name>
    <dbReference type="NCBI Taxonomy" id="861865"/>
    <lineage>
        <taxon>Bacteria</taxon>
        <taxon>Pseudomonadati</taxon>
        <taxon>Pseudomonadota</taxon>
        <taxon>Alphaproteobacteria</taxon>
        <taxon>Sphingomonadales</taxon>
        <taxon>Rhizorhabdaceae</taxon>
        <taxon>Edaphosphingomonas</taxon>
    </lineage>
</organism>
<dbReference type="NCBIfam" id="TIGR00492">
    <property type="entry name" value="alr"/>
    <property type="match status" value="1"/>
</dbReference>
<dbReference type="EMBL" id="FZOS01000009">
    <property type="protein sequence ID" value="SNS55577.1"/>
    <property type="molecule type" value="Genomic_DNA"/>
</dbReference>
<dbReference type="PANTHER" id="PTHR30511">
    <property type="entry name" value="ALANINE RACEMASE"/>
    <property type="match status" value="1"/>
</dbReference>
<accession>A0A239FFK2</accession>
<gene>
    <name evidence="11" type="ORF">SAMN06295912_10918</name>
</gene>
<comment type="catalytic activity">
    <reaction evidence="1 7">
        <text>L-alanine = D-alanine</text>
        <dbReference type="Rhea" id="RHEA:20249"/>
        <dbReference type="ChEBI" id="CHEBI:57416"/>
        <dbReference type="ChEBI" id="CHEBI:57972"/>
        <dbReference type="EC" id="5.1.1.1"/>
    </reaction>
</comment>
<dbReference type="InterPro" id="IPR000821">
    <property type="entry name" value="Ala_racemase"/>
</dbReference>
<evidence type="ECO:0000259" key="10">
    <source>
        <dbReference type="SMART" id="SM01005"/>
    </source>
</evidence>
<feature type="active site" description="Proton acceptor; specific for D-alanine" evidence="7">
    <location>
        <position position="45"/>
    </location>
</feature>
<dbReference type="Pfam" id="PF01168">
    <property type="entry name" value="Ala_racemase_N"/>
    <property type="match status" value="1"/>
</dbReference>
<dbReference type="GO" id="GO:0030632">
    <property type="term" value="P:D-alanine biosynthetic process"/>
    <property type="evidence" value="ECO:0007669"/>
    <property type="project" value="UniProtKB-UniRule"/>
</dbReference>
<dbReference type="Gene3D" id="2.40.37.10">
    <property type="entry name" value="Lyase, Ornithine Decarboxylase, Chain A, domain 1"/>
    <property type="match status" value="1"/>
</dbReference>
<dbReference type="OrthoDB" id="9813814at2"/>
<dbReference type="AlphaFoldDB" id="A0A239FFK2"/>
<sequence>MSYQFEHDASAMAGGRLRIDLAALVENYRAIRSRVAPARLAAVVKADAYGLGAGRVAGALHEVGCRDYFVAHLAEALALRPLIPAGATVYVLNGLMPGSEAACARTDIVPVLNSLDQARRWQAAARAIGRPLPAVLQVDSGMSRLGLAPEDAVRLAGTSAFKAHISLLMVMSHLACADEADHPANAAQLASFTALAKHFPGTPMSLANSGGAFLPAGFHGDVVRAGVALYGGAPHDGPANPMRPVIALDARVIQLRTVPAGSGVGYGHSFRVKRPTRIATIGVGYADGLPRSLGNSGAAWFKGHRLPIAGRVSMDSITLDASSLAEGALAPGDWVELIGASQSLDTLARDAGTISYEILTSLGGRYHRHYREPARHARTNAA</sequence>
<comment type="pathway">
    <text evidence="7">Amino-acid biosynthesis; D-alanine biosynthesis; D-alanine from L-alanine: step 1/1.</text>
</comment>
<dbReference type="GO" id="GO:0005829">
    <property type="term" value="C:cytosol"/>
    <property type="evidence" value="ECO:0007669"/>
    <property type="project" value="TreeGrafter"/>
</dbReference>
<dbReference type="InterPro" id="IPR009006">
    <property type="entry name" value="Ala_racemase/Decarboxylase_C"/>
</dbReference>
<dbReference type="Gene3D" id="3.20.20.10">
    <property type="entry name" value="Alanine racemase"/>
    <property type="match status" value="1"/>
</dbReference>
<keyword evidence="12" id="KW-1185">Reference proteome</keyword>
<protein>
    <recommendedName>
        <fullName evidence="4 7">Alanine racemase</fullName>
        <ecNumber evidence="4 7">5.1.1.1</ecNumber>
    </recommendedName>
</protein>
<feature type="active site" description="Proton acceptor; specific for L-alanine" evidence="7">
    <location>
        <position position="266"/>
    </location>
</feature>
<dbReference type="PANTHER" id="PTHR30511:SF0">
    <property type="entry name" value="ALANINE RACEMASE, CATABOLIC-RELATED"/>
    <property type="match status" value="1"/>
</dbReference>
<evidence type="ECO:0000313" key="12">
    <source>
        <dbReference type="Proteomes" id="UP000198281"/>
    </source>
</evidence>
<dbReference type="SUPFAM" id="SSF51419">
    <property type="entry name" value="PLP-binding barrel"/>
    <property type="match status" value="1"/>
</dbReference>
<feature type="binding site" evidence="7 9">
    <location>
        <position position="144"/>
    </location>
    <ligand>
        <name>substrate</name>
    </ligand>
</feature>
<evidence type="ECO:0000256" key="9">
    <source>
        <dbReference type="PIRSR" id="PIRSR600821-52"/>
    </source>
</evidence>
<evidence type="ECO:0000256" key="2">
    <source>
        <dbReference type="ARBA" id="ARBA00001933"/>
    </source>
</evidence>
<reference evidence="12" key="1">
    <citation type="submission" date="2017-06" db="EMBL/GenBank/DDBJ databases">
        <authorList>
            <person name="Varghese N."/>
            <person name="Submissions S."/>
        </authorList>
    </citation>
    <scope>NUCLEOTIDE SEQUENCE [LARGE SCALE GENOMIC DNA]</scope>
    <source>
        <strain evidence="12">LNB2</strain>
    </source>
</reference>
<dbReference type="InterPro" id="IPR020622">
    <property type="entry name" value="Ala_racemase_pyridoxalP-BS"/>
</dbReference>
<feature type="binding site" evidence="7 9">
    <location>
        <position position="314"/>
    </location>
    <ligand>
        <name>substrate</name>
    </ligand>
</feature>
<proteinExistence type="inferred from homology"/>
<dbReference type="PROSITE" id="PS00395">
    <property type="entry name" value="ALANINE_RACEMASE"/>
    <property type="match status" value="1"/>
</dbReference>
<evidence type="ECO:0000256" key="1">
    <source>
        <dbReference type="ARBA" id="ARBA00000316"/>
    </source>
</evidence>